<name>A0A067P9R3_9AGAM</name>
<keyword evidence="2" id="KW-1185">Reference proteome</keyword>
<dbReference type="InParanoid" id="A0A067P9R3"/>
<reference evidence="2" key="1">
    <citation type="journal article" date="2014" name="Proc. Natl. Acad. Sci. U.S.A.">
        <title>Extensive sampling of basidiomycete genomes demonstrates inadequacy of the white-rot/brown-rot paradigm for wood decay fungi.</title>
        <authorList>
            <person name="Riley R."/>
            <person name="Salamov A.A."/>
            <person name="Brown D.W."/>
            <person name="Nagy L.G."/>
            <person name="Floudas D."/>
            <person name="Held B.W."/>
            <person name="Levasseur A."/>
            <person name="Lombard V."/>
            <person name="Morin E."/>
            <person name="Otillar R."/>
            <person name="Lindquist E.A."/>
            <person name="Sun H."/>
            <person name="LaButti K.M."/>
            <person name="Schmutz J."/>
            <person name="Jabbour D."/>
            <person name="Luo H."/>
            <person name="Baker S.E."/>
            <person name="Pisabarro A.G."/>
            <person name="Walton J.D."/>
            <person name="Blanchette R.A."/>
            <person name="Henrissat B."/>
            <person name="Martin F."/>
            <person name="Cullen D."/>
            <person name="Hibbett D.S."/>
            <person name="Grigoriev I.V."/>
        </authorList>
    </citation>
    <scope>NUCLEOTIDE SEQUENCE [LARGE SCALE GENOMIC DNA]</scope>
    <source>
        <strain evidence="2">MUCL 33604</strain>
    </source>
</reference>
<accession>A0A067P9R3</accession>
<sequence>MLDVVIQVGRLEFHGVEIGKPNFGLTAEVFQTINSTAILIIHKAWSVNPDCSLSNFGPVHITSKVFETLLILLSLLPELPLPALQLHPPRPSRRLEDAPLDASVCLPQYMSNRSSSVNDSTNIGGSSEHGISNIDNVQVLVRGCTESPIDWVPVDVGTGSVVDVASNAERSGRVWMFDFDNPKPIHWTELAPYLRDMSGAEDEKLERIGDGTSRARKGAALLYRVVLDISNRNYKPS</sequence>
<dbReference type="Gene3D" id="3.40.50.720">
    <property type="entry name" value="NAD(P)-binding Rossmann-like Domain"/>
    <property type="match status" value="1"/>
</dbReference>
<proteinExistence type="predicted"/>
<dbReference type="EMBL" id="KL197759">
    <property type="protein sequence ID" value="KDQ50555.1"/>
    <property type="molecule type" value="Genomic_DNA"/>
</dbReference>
<dbReference type="OrthoDB" id="429813at2759"/>
<evidence type="ECO:0000313" key="2">
    <source>
        <dbReference type="Proteomes" id="UP000027265"/>
    </source>
</evidence>
<dbReference type="STRING" id="933084.A0A067P9R3"/>
<dbReference type="AlphaFoldDB" id="A0A067P9R3"/>
<dbReference type="HOGENOM" id="CLU_1170794_0_0_1"/>
<dbReference type="Proteomes" id="UP000027265">
    <property type="component" value="Unassembled WGS sequence"/>
</dbReference>
<gene>
    <name evidence="1" type="ORF">JAAARDRAFT_199950</name>
</gene>
<organism evidence="1 2">
    <name type="scientific">Jaapia argillacea MUCL 33604</name>
    <dbReference type="NCBI Taxonomy" id="933084"/>
    <lineage>
        <taxon>Eukaryota</taxon>
        <taxon>Fungi</taxon>
        <taxon>Dikarya</taxon>
        <taxon>Basidiomycota</taxon>
        <taxon>Agaricomycotina</taxon>
        <taxon>Agaricomycetes</taxon>
        <taxon>Agaricomycetidae</taxon>
        <taxon>Jaapiales</taxon>
        <taxon>Jaapiaceae</taxon>
        <taxon>Jaapia</taxon>
    </lineage>
</organism>
<evidence type="ECO:0000313" key="1">
    <source>
        <dbReference type="EMBL" id="KDQ50555.1"/>
    </source>
</evidence>
<protein>
    <submittedName>
        <fullName evidence="1">Uncharacterized protein</fullName>
    </submittedName>
</protein>